<evidence type="ECO:0000313" key="2">
    <source>
        <dbReference type="Proteomes" id="UP000324222"/>
    </source>
</evidence>
<keyword evidence="2" id="KW-1185">Reference proteome</keyword>
<proteinExistence type="predicted"/>
<name>A0A5B7HGQ2_PORTR</name>
<dbReference type="EMBL" id="VSRR010033944">
    <property type="protein sequence ID" value="MPC72001.1"/>
    <property type="molecule type" value="Genomic_DNA"/>
</dbReference>
<organism evidence="1 2">
    <name type="scientific">Portunus trituberculatus</name>
    <name type="common">Swimming crab</name>
    <name type="synonym">Neptunus trituberculatus</name>
    <dbReference type="NCBI Taxonomy" id="210409"/>
    <lineage>
        <taxon>Eukaryota</taxon>
        <taxon>Metazoa</taxon>
        <taxon>Ecdysozoa</taxon>
        <taxon>Arthropoda</taxon>
        <taxon>Crustacea</taxon>
        <taxon>Multicrustacea</taxon>
        <taxon>Malacostraca</taxon>
        <taxon>Eumalacostraca</taxon>
        <taxon>Eucarida</taxon>
        <taxon>Decapoda</taxon>
        <taxon>Pleocyemata</taxon>
        <taxon>Brachyura</taxon>
        <taxon>Eubrachyura</taxon>
        <taxon>Portunoidea</taxon>
        <taxon>Portunidae</taxon>
        <taxon>Portuninae</taxon>
        <taxon>Portunus</taxon>
    </lineage>
</organism>
<dbReference type="Proteomes" id="UP000324222">
    <property type="component" value="Unassembled WGS sequence"/>
</dbReference>
<comment type="caution">
    <text evidence="1">The sequence shown here is derived from an EMBL/GenBank/DDBJ whole genome shotgun (WGS) entry which is preliminary data.</text>
</comment>
<protein>
    <submittedName>
        <fullName evidence="1">Uncharacterized protein</fullName>
    </submittedName>
</protein>
<evidence type="ECO:0000313" key="1">
    <source>
        <dbReference type="EMBL" id="MPC72001.1"/>
    </source>
</evidence>
<reference evidence="1 2" key="1">
    <citation type="submission" date="2019-05" db="EMBL/GenBank/DDBJ databases">
        <title>Another draft genome of Portunus trituberculatus and its Hox gene families provides insights of decapod evolution.</title>
        <authorList>
            <person name="Jeong J.-H."/>
            <person name="Song I."/>
            <person name="Kim S."/>
            <person name="Choi T."/>
            <person name="Kim D."/>
            <person name="Ryu S."/>
            <person name="Kim W."/>
        </authorList>
    </citation>
    <scope>NUCLEOTIDE SEQUENCE [LARGE SCALE GENOMIC DNA]</scope>
    <source>
        <tissue evidence="1">Muscle</tissue>
    </source>
</reference>
<sequence>MLILYGGNVEKAGRGEVIRMRCRNGEVLGEVDPTVVQEAGSDLTLLLNRMGPREFNFGTVARLHETVTWRVHETVTWKVYETVMWKGMWRGGERCSKRRR</sequence>
<gene>
    <name evidence="1" type="ORF">E2C01_066293</name>
</gene>
<accession>A0A5B7HGQ2</accession>
<dbReference type="AlphaFoldDB" id="A0A5B7HGQ2"/>